<evidence type="ECO:0000256" key="1">
    <source>
        <dbReference type="SAM" id="MobiDB-lite"/>
    </source>
</evidence>
<dbReference type="Proteomes" id="UP000799118">
    <property type="component" value="Unassembled WGS sequence"/>
</dbReference>
<feature type="region of interest" description="Disordered" evidence="1">
    <location>
        <begin position="1"/>
        <end position="65"/>
    </location>
</feature>
<sequence length="65" mass="7195">MSLRISLNHNIAGHGRHGSHNHFRRDEDVDDGFRESSSAWGTSTKIEDDGGFGGRGMSRIQLSLQ</sequence>
<dbReference type="EMBL" id="ML769532">
    <property type="protein sequence ID" value="KAE9395391.1"/>
    <property type="molecule type" value="Genomic_DNA"/>
</dbReference>
<proteinExistence type="predicted"/>
<dbReference type="AlphaFoldDB" id="A0A6A4HBG6"/>
<keyword evidence="3" id="KW-1185">Reference proteome</keyword>
<evidence type="ECO:0000313" key="2">
    <source>
        <dbReference type="EMBL" id="KAE9395391.1"/>
    </source>
</evidence>
<reference evidence="2" key="1">
    <citation type="journal article" date="2019" name="Environ. Microbiol.">
        <title>Fungal ecological strategies reflected in gene transcription - a case study of two litter decomposers.</title>
        <authorList>
            <person name="Barbi F."/>
            <person name="Kohler A."/>
            <person name="Barry K."/>
            <person name="Baskaran P."/>
            <person name="Daum C."/>
            <person name="Fauchery L."/>
            <person name="Ihrmark K."/>
            <person name="Kuo A."/>
            <person name="LaButti K."/>
            <person name="Lipzen A."/>
            <person name="Morin E."/>
            <person name="Grigoriev I.V."/>
            <person name="Henrissat B."/>
            <person name="Lindahl B."/>
            <person name="Martin F."/>
        </authorList>
    </citation>
    <scope>NUCLEOTIDE SEQUENCE</scope>
    <source>
        <strain evidence="2">JB14</strain>
    </source>
</reference>
<accession>A0A6A4HBG6</accession>
<feature type="compositionally biased region" description="Polar residues" evidence="1">
    <location>
        <begin position="35"/>
        <end position="44"/>
    </location>
</feature>
<gene>
    <name evidence="2" type="ORF">BT96DRAFT_922856</name>
</gene>
<feature type="compositionally biased region" description="Basic and acidic residues" evidence="1">
    <location>
        <begin position="24"/>
        <end position="34"/>
    </location>
</feature>
<feature type="compositionally biased region" description="Basic residues" evidence="1">
    <location>
        <begin position="14"/>
        <end position="23"/>
    </location>
</feature>
<evidence type="ECO:0000313" key="3">
    <source>
        <dbReference type="Proteomes" id="UP000799118"/>
    </source>
</evidence>
<name>A0A6A4HBG6_9AGAR</name>
<protein>
    <submittedName>
        <fullName evidence="2">Uncharacterized protein</fullName>
    </submittedName>
</protein>
<organism evidence="2 3">
    <name type="scientific">Gymnopus androsaceus JB14</name>
    <dbReference type="NCBI Taxonomy" id="1447944"/>
    <lineage>
        <taxon>Eukaryota</taxon>
        <taxon>Fungi</taxon>
        <taxon>Dikarya</taxon>
        <taxon>Basidiomycota</taxon>
        <taxon>Agaricomycotina</taxon>
        <taxon>Agaricomycetes</taxon>
        <taxon>Agaricomycetidae</taxon>
        <taxon>Agaricales</taxon>
        <taxon>Marasmiineae</taxon>
        <taxon>Omphalotaceae</taxon>
        <taxon>Gymnopus</taxon>
    </lineage>
</organism>